<dbReference type="SUPFAM" id="SSF52540">
    <property type="entry name" value="P-loop containing nucleoside triphosphate hydrolases"/>
    <property type="match status" value="1"/>
</dbReference>
<dbReference type="InterPro" id="IPR003439">
    <property type="entry name" value="ABC_transporter-like_ATP-bd"/>
</dbReference>
<dbReference type="AlphaFoldDB" id="A0A239NV91"/>
<dbReference type="SMART" id="SM00382">
    <property type="entry name" value="AAA"/>
    <property type="match status" value="1"/>
</dbReference>
<dbReference type="CDD" id="cd03293">
    <property type="entry name" value="ABC_NrtD_SsuB_transporters"/>
    <property type="match status" value="1"/>
</dbReference>
<evidence type="ECO:0000256" key="3">
    <source>
        <dbReference type="ARBA" id="ARBA00022840"/>
    </source>
</evidence>
<dbReference type="Proteomes" id="UP000198282">
    <property type="component" value="Unassembled WGS sequence"/>
</dbReference>
<dbReference type="OrthoDB" id="8773773at2"/>
<dbReference type="EMBL" id="FZOD01000070">
    <property type="protein sequence ID" value="SNT58660.1"/>
    <property type="molecule type" value="Genomic_DNA"/>
</dbReference>
<dbReference type="GO" id="GO:0005524">
    <property type="term" value="F:ATP binding"/>
    <property type="evidence" value="ECO:0007669"/>
    <property type="project" value="UniProtKB-KW"/>
</dbReference>
<keyword evidence="2" id="KW-0547">Nucleotide-binding</keyword>
<dbReference type="InterPro" id="IPR027417">
    <property type="entry name" value="P-loop_NTPase"/>
</dbReference>
<evidence type="ECO:0000256" key="2">
    <source>
        <dbReference type="ARBA" id="ARBA00022741"/>
    </source>
</evidence>
<gene>
    <name evidence="5" type="ORF">SAMN05216276_107031</name>
</gene>
<reference evidence="5 6" key="1">
    <citation type="submission" date="2017-06" db="EMBL/GenBank/DDBJ databases">
        <authorList>
            <person name="Kim H.J."/>
            <person name="Triplett B.A."/>
        </authorList>
    </citation>
    <scope>NUCLEOTIDE SEQUENCE [LARGE SCALE GENOMIC DNA]</scope>
    <source>
        <strain evidence="5 6">CGMCC 4.2132</strain>
    </source>
</reference>
<feature type="domain" description="ABC transporter" evidence="4">
    <location>
        <begin position="16"/>
        <end position="248"/>
    </location>
</feature>
<proteinExistence type="predicted"/>
<dbReference type="InterPro" id="IPR003593">
    <property type="entry name" value="AAA+_ATPase"/>
</dbReference>
<dbReference type="InterPro" id="IPR050166">
    <property type="entry name" value="ABC_transporter_ATP-bind"/>
</dbReference>
<dbReference type="GO" id="GO:0016887">
    <property type="term" value="F:ATP hydrolysis activity"/>
    <property type="evidence" value="ECO:0007669"/>
    <property type="project" value="InterPro"/>
</dbReference>
<name>A0A239NV91_9ACTN</name>
<keyword evidence="6" id="KW-1185">Reference proteome</keyword>
<dbReference type="Gene3D" id="3.40.50.300">
    <property type="entry name" value="P-loop containing nucleotide triphosphate hydrolases"/>
    <property type="match status" value="1"/>
</dbReference>
<dbReference type="PROSITE" id="PS50893">
    <property type="entry name" value="ABC_TRANSPORTER_2"/>
    <property type="match status" value="1"/>
</dbReference>
<dbReference type="PANTHER" id="PTHR42788:SF19">
    <property type="entry name" value="ALIPHATIC SULFONATES IMPORT ATP-BINDING PROTEIN SSUB 2"/>
    <property type="match status" value="1"/>
</dbReference>
<organism evidence="5 6">
    <name type="scientific">Streptosporangium subroseum</name>
    <dbReference type="NCBI Taxonomy" id="106412"/>
    <lineage>
        <taxon>Bacteria</taxon>
        <taxon>Bacillati</taxon>
        <taxon>Actinomycetota</taxon>
        <taxon>Actinomycetes</taxon>
        <taxon>Streptosporangiales</taxon>
        <taxon>Streptosporangiaceae</taxon>
        <taxon>Streptosporangium</taxon>
    </lineage>
</organism>
<evidence type="ECO:0000313" key="6">
    <source>
        <dbReference type="Proteomes" id="UP000198282"/>
    </source>
</evidence>
<evidence type="ECO:0000259" key="4">
    <source>
        <dbReference type="PROSITE" id="PS50893"/>
    </source>
</evidence>
<accession>A0A239NV91</accession>
<keyword evidence="1" id="KW-0813">Transport</keyword>
<dbReference type="PANTHER" id="PTHR42788">
    <property type="entry name" value="TAURINE IMPORT ATP-BINDING PROTEIN-RELATED"/>
    <property type="match status" value="1"/>
</dbReference>
<keyword evidence="3 5" id="KW-0067">ATP-binding</keyword>
<dbReference type="RefSeq" id="WP_089212623.1">
    <property type="nucleotide sequence ID" value="NZ_FZOD01000070.1"/>
</dbReference>
<evidence type="ECO:0000313" key="5">
    <source>
        <dbReference type="EMBL" id="SNT58660.1"/>
    </source>
</evidence>
<evidence type="ECO:0000256" key="1">
    <source>
        <dbReference type="ARBA" id="ARBA00022448"/>
    </source>
</evidence>
<dbReference type="Pfam" id="PF00005">
    <property type="entry name" value="ABC_tran"/>
    <property type="match status" value="1"/>
</dbReference>
<sequence length="275" mass="29789">MGSSLSAAAEAGPASVVLRGVGRTFDARAGAAGHVVLRDLELEIVPGEIVAILGPSGCGKSTLLRLVAGLDEPTRGDVVVDGRKVRGIEERCAVVFQEPRLLPWLDLVGNVALGLPRGTPRASGREAVRRWLEVVGLDRFHRHRPRQISGGMAQRTALARALARRPGVLLLDEPFAALDALTRLRMQDLLVDVQRRSNTTVLLVTHDVDEALHLADRVLLLGGEEPREGATVLTVLDVPYPRPRDRGHPELAALRADLLDRLGVPRPTPFKETPR</sequence>
<protein>
    <submittedName>
        <fullName evidence="5">Sulfonate transport system ATP-binding protein</fullName>
    </submittedName>
</protein>